<evidence type="ECO:0000313" key="3">
    <source>
        <dbReference type="Proteomes" id="UP000035050"/>
    </source>
</evidence>
<evidence type="ECO:0008006" key="4">
    <source>
        <dbReference type="Google" id="ProtNLM"/>
    </source>
</evidence>
<organism evidence="2 3">
    <name type="scientific">Pandoraea oxalativorans</name>
    <dbReference type="NCBI Taxonomy" id="573737"/>
    <lineage>
        <taxon>Bacteria</taxon>
        <taxon>Pseudomonadati</taxon>
        <taxon>Pseudomonadota</taxon>
        <taxon>Betaproteobacteria</taxon>
        <taxon>Burkholderiales</taxon>
        <taxon>Burkholderiaceae</taxon>
        <taxon>Pandoraea</taxon>
    </lineage>
</organism>
<dbReference type="AlphaFoldDB" id="A0A0G3IHW0"/>
<dbReference type="EMBL" id="CP011518">
    <property type="protein sequence ID" value="AKK24760.1"/>
    <property type="molecule type" value="Genomic_DNA"/>
</dbReference>
<dbReference type="InterPro" id="IPR010694">
    <property type="entry name" value="Uncharacterised_VirK"/>
</dbReference>
<evidence type="ECO:0000256" key="1">
    <source>
        <dbReference type="SAM" id="SignalP"/>
    </source>
</evidence>
<evidence type="ECO:0000313" key="2">
    <source>
        <dbReference type="EMBL" id="AKK24760.1"/>
    </source>
</evidence>
<feature type="chain" id="PRO_5005184714" description="VirK protein" evidence="1">
    <location>
        <begin position="31"/>
        <end position="149"/>
    </location>
</feature>
<name>A0A0G3IHW0_9BURK</name>
<gene>
    <name evidence="2" type="ORF">MB84_28580</name>
</gene>
<dbReference type="RefSeq" id="WP_052654288.1">
    <property type="nucleotide sequence ID" value="NZ_CP011518.2"/>
</dbReference>
<accession>A0A0G3IHW0</accession>
<protein>
    <recommendedName>
        <fullName evidence="4">VirK protein</fullName>
    </recommendedName>
</protein>
<dbReference type="Proteomes" id="UP000035050">
    <property type="component" value="Plasmid pPO70-1"/>
</dbReference>
<proteinExistence type="predicted"/>
<dbReference type="KEGG" id="pox:MB84_28580"/>
<reference evidence="2" key="1">
    <citation type="submission" date="2016-06" db="EMBL/GenBank/DDBJ databases">
        <title>Pandoraea oxalativorans DSM 23570 Genome Sequencing.</title>
        <authorList>
            <person name="Ee R."/>
            <person name="Lim Y.-L."/>
            <person name="Yong D."/>
            <person name="Yin W.-F."/>
            <person name="Chan K.-G."/>
        </authorList>
    </citation>
    <scope>NUCLEOTIDE SEQUENCE</scope>
    <source>
        <strain evidence="2">DSM 23570</strain>
        <plasmid evidence="2">pPO70-1</plasmid>
    </source>
</reference>
<keyword evidence="2" id="KW-0614">Plasmid</keyword>
<feature type="signal peptide" evidence="1">
    <location>
        <begin position="1"/>
        <end position="30"/>
    </location>
</feature>
<sequence>MKRKCSMSLRLAGGLTVAALVAAGWASAAAAQNVDGAALRAAVMAGKDIRAVLDLSLCTVHGTGASGPAIRGSVHPNAFLLLKDGTVAFSDHHLTVRPDGKAVREFVKYRVLPDGKVEFQTVVLDLMSAAVLQTTQYDCALGKGLSVVW</sequence>
<dbReference type="Pfam" id="PF06903">
    <property type="entry name" value="VirK"/>
    <property type="match status" value="1"/>
</dbReference>
<dbReference type="PATRIC" id="fig|573737.6.peg.5652"/>
<geneLocation type="plasmid" evidence="2 3">
    <name>pPO70-1</name>
</geneLocation>
<keyword evidence="3" id="KW-1185">Reference proteome</keyword>
<keyword evidence="1" id="KW-0732">Signal</keyword>